<proteinExistence type="predicted"/>
<organism evidence="3 4">
    <name type="scientific">Mycobacterium botniense</name>
    <dbReference type="NCBI Taxonomy" id="84962"/>
    <lineage>
        <taxon>Bacteria</taxon>
        <taxon>Bacillati</taxon>
        <taxon>Actinomycetota</taxon>
        <taxon>Actinomycetes</taxon>
        <taxon>Mycobacteriales</taxon>
        <taxon>Mycobacteriaceae</taxon>
        <taxon>Mycobacterium</taxon>
    </lineage>
</organism>
<dbReference type="PANTHER" id="PTHR42831:SF3">
    <property type="entry name" value="1,2-PHENYLACETYL-COA EPOXIDASE, SUBUNIT D-RELATED"/>
    <property type="match status" value="1"/>
</dbReference>
<feature type="domain" description="MIP18 family-like" evidence="1">
    <location>
        <begin position="12"/>
        <end position="71"/>
    </location>
</feature>
<dbReference type="Proteomes" id="UP000465361">
    <property type="component" value="Unassembled WGS sequence"/>
</dbReference>
<evidence type="ECO:0000259" key="1">
    <source>
        <dbReference type="Pfam" id="PF01883"/>
    </source>
</evidence>
<keyword evidence="4" id="KW-1185">Reference proteome</keyword>
<dbReference type="RefSeq" id="WP_163754002.1">
    <property type="nucleotide sequence ID" value="NZ_BLKW01000002.1"/>
</dbReference>
<dbReference type="InterPro" id="IPR052339">
    <property type="entry name" value="Fe-S_Maturation_MIP18"/>
</dbReference>
<dbReference type="Gene3D" id="3.30.300.130">
    <property type="entry name" value="Fe-S cluster assembly (FSCA)"/>
    <property type="match status" value="1"/>
</dbReference>
<protein>
    <submittedName>
        <fullName evidence="3">Putative phenylacetic acid degradation protein PaaD/phenylacetate-CoA oxygenase, PaaJ subunit</fullName>
    </submittedName>
</protein>
<reference evidence="3 4" key="1">
    <citation type="journal article" date="2019" name="Emerg. Microbes Infect.">
        <title>Comprehensive subspecies identification of 175 nontuberculous mycobacteria species based on 7547 genomic profiles.</title>
        <authorList>
            <person name="Matsumoto Y."/>
            <person name="Kinjo T."/>
            <person name="Motooka D."/>
            <person name="Nabeya D."/>
            <person name="Jung N."/>
            <person name="Uechi K."/>
            <person name="Horii T."/>
            <person name="Iida T."/>
            <person name="Fujita J."/>
            <person name="Nakamura S."/>
        </authorList>
    </citation>
    <scope>NUCLEOTIDE SEQUENCE [LARGE SCALE GENOMIC DNA]</scope>
    <source>
        <strain evidence="3 4">JCM 17322</strain>
    </source>
</reference>
<dbReference type="SUPFAM" id="SSF117916">
    <property type="entry name" value="Fe-S cluster assembly (FSCA) domain-like"/>
    <property type="match status" value="1"/>
</dbReference>
<dbReference type="Pfam" id="PF23451">
    <property type="entry name" value="Zn_ribbon_PaaD"/>
    <property type="match status" value="1"/>
</dbReference>
<dbReference type="InterPro" id="IPR002744">
    <property type="entry name" value="MIP18-like"/>
</dbReference>
<gene>
    <name evidence="3" type="ORF">MBOT_05650</name>
</gene>
<evidence type="ECO:0000259" key="2">
    <source>
        <dbReference type="Pfam" id="PF23451"/>
    </source>
</evidence>
<dbReference type="InterPro" id="IPR034904">
    <property type="entry name" value="FSCA_dom_sf"/>
</dbReference>
<evidence type="ECO:0000313" key="4">
    <source>
        <dbReference type="Proteomes" id="UP000465361"/>
    </source>
</evidence>
<dbReference type="PANTHER" id="PTHR42831">
    <property type="entry name" value="FE-S PROTEIN MATURATION AUXILIARY FACTOR YITW"/>
    <property type="match status" value="1"/>
</dbReference>
<accession>A0A7I9XUM6</accession>
<dbReference type="AlphaFoldDB" id="A0A7I9XUM6"/>
<dbReference type="EMBL" id="BLKW01000002">
    <property type="protein sequence ID" value="GFG73200.1"/>
    <property type="molecule type" value="Genomic_DNA"/>
</dbReference>
<name>A0A7I9XUM6_9MYCO</name>
<evidence type="ECO:0000313" key="3">
    <source>
        <dbReference type="EMBL" id="GFG73200.1"/>
    </source>
</evidence>
<dbReference type="Pfam" id="PF01883">
    <property type="entry name" value="FeS_assembly_P"/>
    <property type="match status" value="1"/>
</dbReference>
<sequence>MTADTAAQQRAWRAAAAVTDPELPVLTLADLGVLRDVRCADDGAVEVTITPTYTGCPALAAIRAELRRALARAGFHSVAIRTALTPPWSSDWISEHGRRKLAQYGIAPPGPAPRGGPVPLRLNPGPPTAHCPHCGSADTTMLSMFGATLCTSAHQCRCCKEPFARVKEI</sequence>
<dbReference type="NCBIfam" id="TIGR02159">
    <property type="entry name" value="PA_CoA_Oxy4"/>
    <property type="match status" value="1"/>
</dbReference>
<dbReference type="InterPro" id="IPR011883">
    <property type="entry name" value="PaaD-like"/>
</dbReference>
<dbReference type="InterPro" id="IPR056572">
    <property type="entry name" value="Zn_ribbon_PaaD"/>
</dbReference>
<comment type="caution">
    <text evidence="3">The sequence shown here is derived from an EMBL/GenBank/DDBJ whole genome shotgun (WGS) entry which is preliminary data.</text>
</comment>
<feature type="domain" description="PaaD zinc beta ribbon" evidence="2">
    <location>
        <begin position="125"/>
        <end position="167"/>
    </location>
</feature>